<feature type="domain" description="HTH crp-type" evidence="5">
    <location>
        <begin position="143"/>
        <end position="211"/>
    </location>
</feature>
<dbReference type="RefSeq" id="WP_249710427.1">
    <property type="nucleotide sequence ID" value="NZ_JAMFMB010000015.1"/>
</dbReference>
<accession>A0ABT0Q3F1</accession>
<comment type="caution">
    <text evidence="6">The sequence shown here is derived from an EMBL/GenBank/DDBJ whole genome shotgun (WGS) entry which is preliminary data.</text>
</comment>
<name>A0ABT0Q3F1_9RHOB</name>
<dbReference type="InterPro" id="IPR014710">
    <property type="entry name" value="RmlC-like_jellyroll"/>
</dbReference>
<dbReference type="PROSITE" id="PS50042">
    <property type="entry name" value="CNMP_BINDING_3"/>
    <property type="match status" value="1"/>
</dbReference>
<evidence type="ECO:0000256" key="3">
    <source>
        <dbReference type="ARBA" id="ARBA00023163"/>
    </source>
</evidence>
<proteinExistence type="predicted"/>
<dbReference type="Pfam" id="PF13545">
    <property type="entry name" value="HTH_Crp_2"/>
    <property type="match status" value="1"/>
</dbReference>
<dbReference type="Proteomes" id="UP001203880">
    <property type="component" value="Unassembled WGS sequence"/>
</dbReference>
<evidence type="ECO:0000259" key="4">
    <source>
        <dbReference type="PROSITE" id="PS50042"/>
    </source>
</evidence>
<dbReference type="SUPFAM" id="SSF46785">
    <property type="entry name" value="Winged helix' DNA-binding domain"/>
    <property type="match status" value="1"/>
</dbReference>
<evidence type="ECO:0000256" key="1">
    <source>
        <dbReference type="ARBA" id="ARBA00023015"/>
    </source>
</evidence>
<keyword evidence="2" id="KW-0238">DNA-binding</keyword>
<dbReference type="SMART" id="SM00100">
    <property type="entry name" value="cNMP"/>
    <property type="match status" value="1"/>
</dbReference>
<protein>
    <submittedName>
        <fullName evidence="6">Crp/Fnr family transcriptional regulator</fullName>
    </submittedName>
</protein>
<evidence type="ECO:0000313" key="7">
    <source>
        <dbReference type="Proteomes" id="UP001203880"/>
    </source>
</evidence>
<keyword evidence="3" id="KW-0804">Transcription</keyword>
<dbReference type="InterPro" id="IPR050397">
    <property type="entry name" value="Env_Response_Regulators"/>
</dbReference>
<dbReference type="InterPro" id="IPR000595">
    <property type="entry name" value="cNMP-bd_dom"/>
</dbReference>
<dbReference type="InterPro" id="IPR018490">
    <property type="entry name" value="cNMP-bd_dom_sf"/>
</dbReference>
<dbReference type="PANTHER" id="PTHR24567">
    <property type="entry name" value="CRP FAMILY TRANSCRIPTIONAL REGULATORY PROTEIN"/>
    <property type="match status" value="1"/>
</dbReference>
<dbReference type="InterPro" id="IPR018488">
    <property type="entry name" value="cNMP-bd_CS"/>
</dbReference>
<keyword evidence="7" id="KW-1185">Reference proteome</keyword>
<dbReference type="PANTHER" id="PTHR24567:SF68">
    <property type="entry name" value="DNA-BINDING TRANSCRIPTIONAL DUAL REGULATOR CRP"/>
    <property type="match status" value="1"/>
</dbReference>
<dbReference type="EMBL" id="JAMFMB010000015">
    <property type="protein sequence ID" value="MCL6284399.1"/>
    <property type="molecule type" value="Genomic_DNA"/>
</dbReference>
<dbReference type="PROSITE" id="PS51063">
    <property type="entry name" value="HTH_CRP_2"/>
    <property type="match status" value="1"/>
</dbReference>
<sequence>MVSLPEAGFLAQASDRLKLMLEEEAIEARLGTGDVLFQHGDTGDALYVILQGMMEVSILSQNGRKLSMDLMGPGSVFGEIALFDPGERTATITATQPCRVLKVQNADVMRQVRRNPELAVDLTRLAGQRMRWINMQLHEQVFLTVPTRLARKLLHLAQLQSEDNCSVSLSQSELAEYVGATREAVSKTISVWKKQGIIEATRGGLEILDTDTMEELADPEQI</sequence>
<dbReference type="Pfam" id="PF00027">
    <property type="entry name" value="cNMP_binding"/>
    <property type="match status" value="1"/>
</dbReference>
<dbReference type="InterPro" id="IPR012318">
    <property type="entry name" value="HTH_CRP"/>
</dbReference>
<evidence type="ECO:0000259" key="5">
    <source>
        <dbReference type="PROSITE" id="PS51063"/>
    </source>
</evidence>
<reference evidence="6" key="1">
    <citation type="submission" date="2022-05" db="EMBL/GenBank/DDBJ databases">
        <authorList>
            <person name="Park J.-S."/>
        </authorList>
    </citation>
    <scope>NUCLEOTIDE SEQUENCE</scope>
    <source>
        <strain evidence="6">2012CJ41-6</strain>
    </source>
</reference>
<dbReference type="Gene3D" id="2.60.120.10">
    <property type="entry name" value="Jelly Rolls"/>
    <property type="match status" value="1"/>
</dbReference>
<gene>
    <name evidence="6" type="ORF">M3P21_12770</name>
</gene>
<dbReference type="PROSITE" id="PS00889">
    <property type="entry name" value="CNMP_BINDING_2"/>
    <property type="match status" value="1"/>
</dbReference>
<feature type="domain" description="Cyclic nucleotide-binding" evidence="4">
    <location>
        <begin position="9"/>
        <end position="118"/>
    </location>
</feature>
<keyword evidence="1" id="KW-0805">Transcription regulation</keyword>
<dbReference type="PRINTS" id="PR00034">
    <property type="entry name" value="HTHCRP"/>
</dbReference>
<dbReference type="CDD" id="cd00038">
    <property type="entry name" value="CAP_ED"/>
    <property type="match status" value="1"/>
</dbReference>
<dbReference type="PRINTS" id="PR00103">
    <property type="entry name" value="CAMPKINASE"/>
</dbReference>
<organism evidence="6 7">
    <name type="scientific">Ruegeria spongiae</name>
    <dbReference type="NCBI Taxonomy" id="2942209"/>
    <lineage>
        <taxon>Bacteria</taxon>
        <taxon>Pseudomonadati</taxon>
        <taxon>Pseudomonadota</taxon>
        <taxon>Alphaproteobacteria</taxon>
        <taxon>Rhodobacterales</taxon>
        <taxon>Roseobacteraceae</taxon>
        <taxon>Ruegeria</taxon>
    </lineage>
</organism>
<dbReference type="InterPro" id="IPR036390">
    <property type="entry name" value="WH_DNA-bd_sf"/>
</dbReference>
<dbReference type="SUPFAM" id="SSF51206">
    <property type="entry name" value="cAMP-binding domain-like"/>
    <property type="match status" value="1"/>
</dbReference>
<dbReference type="SMART" id="SM00419">
    <property type="entry name" value="HTH_CRP"/>
    <property type="match status" value="1"/>
</dbReference>
<evidence type="ECO:0000256" key="2">
    <source>
        <dbReference type="ARBA" id="ARBA00023125"/>
    </source>
</evidence>
<evidence type="ECO:0000313" key="6">
    <source>
        <dbReference type="EMBL" id="MCL6284399.1"/>
    </source>
</evidence>